<accession>A0A7X5YMA6</accession>
<feature type="chain" id="PRO_5030809696" evidence="1">
    <location>
        <begin position="26"/>
        <end position="202"/>
    </location>
</feature>
<dbReference type="RefSeq" id="WP_168048852.1">
    <property type="nucleotide sequence ID" value="NZ_JAATJM010000002.1"/>
</dbReference>
<keyword evidence="1" id="KW-0732">Signal</keyword>
<dbReference type="EMBL" id="JAATJM010000002">
    <property type="protein sequence ID" value="NJC42558.1"/>
    <property type="molecule type" value="Genomic_DNA"/>
</dbReference>
<name>A0A7X5YMA6_9CAUL</name>
<reference evidence="2 3" key="1">
    <citation type="submission" date="2020-03" db="EMBL/GenBank/DDBJ databases">
        <title>Genomic Encyclopedia of Type Strains, Phase IV (KMG-IV): sequencing the most valuable type-strain genomes for metagenomic binning, comparative biology and taxonomic classification.</title>
        <authorList>
            <person name="Goeker M."/>
        </authorList>
    </citation>
    <scope>NUCLEOTIDE SEQUENCE [LARGE SCALE GENOMIC DNA]</scope>
    <source>
        <strain evidence="2 3">DSM 4736</strain>
    </source>
</reference>
<comment type="caution">
    <text evidence="2">The sequence shown here is derived from an EMBL/GenBank/DDBJ whole genome shotgun (WGS) entry which is preliminary data.</text>
</comment>
<organism evidence="2 3">
    <name type="scientific">Brevundimonas alba</name>
    <dbReference type="NCBI Taxonomy" id="74314"/>
    <lineage>
        <taxon>Bacteria</taxon>
        <taxon>Pseudomonadati</taxon>
        <taxon>Pseudomonadota</taxon>
        <taxon>Alphaproteobacteria</taxon>
        <taxon>Caulobacterales</taxon>
        <taxon>Caulobacteraceae</taxon>
        <taxon>Brevundimonas</taxon>
    </lineage>
</organism>
<dbReference type="InterPro" id="IPR014710">
    <property type="entry name" value="RmlC-like_jellyroll"/>
</dbReference>
<sequence length="202" mass="21267">MKWSRPRTAAFASLCILTGSLEAAAQTAPTAGEFRVVNVAERAVARLPDGPLYWRVESAPGPVAGTAAGDFSLSAEADGRAWLFTLGPQGARTPGWRLEAEIGPAPVPEAAAWTLRLNRAGGPPGARTPVHAHPGSEAFYVRSGQLCQRTTHGDAEVSAGQSMNGHQPGAVMQLTSCGETDLDQWVMFVLDSDRPFSVPASF</sequence>
<dbReference type="Gene3D" id="2.60.120.10">
    <property type="entry name" value="Jelly Rolls"/>
    <property type="match status" value="1"/>
</dbReference>
<dbReference type="AlphaFoldDB" id="A0A7X5YMA6"/>
<evidence type="ECO:0000313" key="3">
    <source>
        <dbReference type="Proteomes" id="UP000587415"/>
    </source>
</evidence>
<gene>
    <name evidence="2" type="ORF">GGQ87_002853</name>
</gene>
<dbReference type="GO" id="GO:0016853">
    <property type="term" value="F:isomerase activity"/>
    <property type="evidence" value="ECO:0007669"/>
    <property type="project" value="UniProtKB-KW"/>
</dbReference>
<protein>
    <submittedName>
        <fullName evidence="2">Mannose-6-phosphate isomerase-like protein (Cupin superfamily)</fullName>
    </submittedName>
</protein>
<dbReference type="InterPro" id="IPR011051">
    <property type="entry name" value="RmlC_Cupin_sf"/>
</dbReference>
<dbReference type="SUPFAM" id="SSF51182">
    <property type="entry name" value="RmlC-like cupins"/>
    <property type="match status" value="1"/>
</dbReference>
<dbReference type="Proteomes" id="UP000587415">
    <property type="component" value="Unassembled WGS sequence"/>
</dbReference>
<keyword evidence="3" id="KW-1185">Reference proteome</keyword>
<evidence type="ECO:0000256" key="1">
    <source>
        <dbReference type="SAM" id="SignalP"/>
    </source>
</evidence>
<evidence type="ECO:0000313" key="2">
    <source>
        <dbReference type="EMBL" id="NJC42558.1"/>
    </source>
</evidence>
<proteinExistence type="predicted"/>
<feature type="signal peptide" evidence="1">
    <location>
        <begin position="1"/>
        <end position="25"/>
    </location>
</feature>
<keyword evidence="2" id="KW-0413">Isomerase</keyword>